<gene>
    <name evidence="2" type="ORF">CLODIP_2_CD07314</name>
</gene>
<feature type="compositionally biased region" description="Polar residues" evidence="1">
    <location>
        <begin position="734"/>
        <end position="745"/>
    </location>
</feature>
<dbReference type="Proteomes" id="UP000494165">
    <property type="component" value="Unassembled WGS sequence"/>
</dbReference>
<comment type="caution">
    <text evidence="2">The sequence shown here is derived from an EMBL/GenBank/DDBJ whole genome shotgun (WGS) entry which is preliminary data.</text>
</comment>
<dbReference type="EMBL" id="CADEPI010000043">
    <property type="protein sequence ID" value="CAB3369180.1"/>
    <property type="molecule type" value="Genomic_DNA"/>
</dbReference>
<protein>
    <recommendedName>
        <fullName evidence="4">Protein unc-79 homolog</fullName>
    </recommendedName>
</protein>
<dbReference type="InterPro" id="IPR016024">
    <property type="entry name" value="ARM-type_fold"/>
</dbReference>
<feature type="compositionally biased region" description="Polar residues" evidence="1">
    <location>
        <begin position="1275"/>
        <end position="1289"/>
    </location>
</feature>
<accession>A0A8S1CI93</accession>
<dbReference type="OrthoDB" id="6270916at2759"/>
<feature type="region of interest" description="Disordered" evidence="1">
    <location>
        <begin position="732"/>
        <end position="774"/>
    </location>
</feature>
<keyword evidence="3" id="KW-1185">Reference proteome</keyword>
<feature type="compositionally biased region" description="Basic and acidic residues" evidence="1">
    <location>
        <begin position="881"/>
        <end position="901"/>
    </location>
</feature>
<feature type="region of interest" description="Disordered" evidence="1">
    <location>
        <begin position="877"/>
        <end position="901"/>
    </location>
</feature>
<evidence type="ECO:0008006" key="4">
    <source>
        <dbReference type="Google" id="ProtNLM"/>
    </source>
</evidence>
<dbReference type="InterPro" id="IPR024855">
    <property type="entry name" value="UNC79"/>
</dbReference>
<evidence type="ECO:0000256" key="1">
    <source>
        <dbReference type="SAM" id="MobiDB-lite"/>
    </source>
</evidence>
<reference evidence="2 3" key="1">
    <citation type="submission" date="2020-04" db="EMBL/GenBank/DDBJ databases">
        <authorList>
            <person name="Alioto T."/>
            <person name="Alioto T."/>
            <person name="Gomez Garrido J."/>
        </authorList>
    </citation>
    <scope>NUCLEOTIDE SEQUENCE [LARGE SCALE GENOMIC DNA]</scope>
</reference>
<feature type="compositionally biased region" description="Acidic residues" evidence="1">
    <location>
        <begin position="748"/>
        <end position="763"/>
    </location>
</feature>
<feature type="compositionally biased region" description="Low complexity" evidence="1">
    <location>
        <begin position="1290"/>
        <end position="1304"/>
    </location>
</feature>
<evidence type="ECO:0000313" key="3">
    <source>
        <dbReference type="Proteomes" id="UP000494165"/>
    </source>
</evidence>
<evidence type="ECO:0000313" key="2">
    <source>
        <dbReference type="EMBL" id="CAB3369180.1"/>
    </source>
</evidence>
<sequence length="1377" mass="154225">MATRVAAFTAKVRNLHDFQLRLLHGIVPVPSGLDIANTIRSFSQILLCVLKDVPYSPLEMLRNCEQDTARLALFPNLDYKGLYNAIVQLMDVVPLIQYGLHAFGQSVLQCLGCLLSFLDAETIDTLPYLVASSMAVLPDSLHQEIVNCLCFYILPFTITRKPQSEEEDQERQHLQIEETYASQSVSAILMMVFQFSNNSAHHCQLLECLMAMKPGVVKDLLCITAYGTAGARSSAAKLLFYYWPPFNINAIEKRTPTHQVRLAVQNRSPAPFVSADWPPLLCQRDSCPNTGVAEAAKVCFDHGASITFANEKPPPLYLCIECANEIHRCSANLSFHDVIHPMQQVALFCESKSCRSSDKQAVSVCFSMECASYNTNHPIRHCRSCHQSRHNNRRGFDHVYHTALTSSWKMEVETRTFLIESIVSLLQEASSTSSVPESSSVKEGLQMLNVQSNLMDLQSSKSAGTLSVTSSQTPDSIDDKLLMSRHGVWLMVSLCWPTAESDAEVIGRLVSMLLNWYAATAYINDHLESPSEKLKTEHVAPWIAAVIDKHPQIFVSCLLPHPPEYARIGGHWETLTGKSAHLKAGLNRILCLVPYDVVSPEIWDQVMPHWMEALVTDSNANASQRFGITSPMNVEISSQISILLSKLLDPEMSPLGFDSKTMYNFLTVRFSRTSASVQKQTLTWIQFLTSLEIVVQINILLKMFSEGVRTMKVANPDDRFLRKPSNLEKLSALHDSNGSRKTSISPVVEDDSEQNSPLSEDEGPAIPASSEAGFQTDPELNLSCCIMMLDILLKQMQLQCMERHSGIWGALATEICKLLRNMIISPWVTSHKCEGKQSEECMFCESRVIWHQMALHLVTYIAPDLPLQQPDSEIEVFSSEEVEKGKNKSSPDSEKKQEMRPSDVVITMPLPETHTVGNVLVNMPQIMTATVETVSEQLDLAPIIPSEKVVPAIARAVTITDTDVATATVHVQKATLVGENDQPIDIEKPFDNREFWKTSVGKFWFSFEDLPDQLQYCHQLLKELPTTKEPDVLYHILQSLHILCLHGDALVKASRDHRGFLIWCQENLLIENLWNLLNAEHGHICDVCVPVLLHCITLPCGLDVFWNIIQKAFHHQDWRQRFTAVERVTVIARFLDTTPLKNQQALQSALANAFCYLISSMDDINVQVAQRATLFMGTVHDRAIKALVLCLESQFDSVIVDRPMVLQSLYQLHNSMSDRRILSWDFFLNRFDTLFIEAQINAEKCGDITYLRDLRNSDLNSETFLRKLNRAHEALSQSDTSNSGGSAQGPSQADSPTSSTAPSAPHQPPPLIKTLSASFGTKWPYKRTMSAPAQMLPRAEKAGSSSVIDKEKVYSRQFSAPVLKRRSSGRFGIGEYS</sequence>
<feature type="region of interest" description="Disordered" evidence="1">
    <location>
        <begin position="1275"/>
        <end position="1313"/>
    </location>
</feature>
<dbReference type="PANTHER" id="PTHR21696:SF2">
    <property type="entry name" value="PROTEIN UNC-79 HOMOLOG"/>
    <property type="match status" value="1"/>
</dbReference>
<organism evidence="2 3">
    <name type="scientific">Cloeon dipterum</name>
    <dbReference type="NCBI Taxonomy" id="197152"/>
    <lineage>
        <taxon>Eukaryota</taxon>
        <taxon>Metazoa</taxon>
        <taxon>Ecdysozoa</taxon>
        <taxon>Arthropoda</taxon>
        <taxon>Hexapoda</taxon>
        <taxon>Insecta</taxon>
        <taxon>Pterygota</taxon>
        <taxon>Palaeoptera</taxon>
        <taxon>Ephemeroptera</taxon>
        <taxon>Pisciforma</taxon>
        <taxon>Baetidae</taxon>
        <taxon>Cloeon</taxon>
    </lineage>
</organism>
<dbReference type="SUPFAM" id="SSF48371">
    <property type="entry name" value="ARM repeat"/>
    <property type="match status" value="1"/>
</dbReference>
<dbReference type="PANTHER" id="PTHR21696">
    <property type="entry name" value="PROTEIN UNC-79 HOMOLOG"/>
    <property type="match status" value="1"/>
</dbReference>
<dbReference type="Pfam" id="PF14776">
    <property type="entry name" value="UNC-79"/>
    <property type="match status" value="1"/>
</dbReference>
<proteinExistence type="predicted"/>
<feature type="region of interest" description="Disordered" evidence="1">
    <location>
        <begin position="1330"/>
        <end position="1350"/>
    </location>
</feature>
<name>A0A8S1CI93_9INSE</name>